<accession>A0ABT9A9H9</accession>
<organism evidence="1 2">
    <name type="scientific">Hymenobacter mellowenesis</name>
    <dbReference type="NCBI Taxonomy" id="3063995"/>
    <lineage>
        <taxon>Bacteria</taxon>
        <taxon>Pseudomonadati</taxon>
        <taxon>Bacteroidota</taxon>
        <taxon>Cytophagia</taxon>
        <taxon>Cytophagales</taxon>
        <taxon>Hymenobacteraceae</taxon>
        <taxon>Hymenobacter</taxon>
    </lineage>
</organism>
<comment type="caution">
    <text evidence="1">The sequence shown here is derived from an EMBL/GenBank/DDBJ whole genome shotgun (WGS) entry which is preliminary data.</text>
</comment>
<dbReference type="Proteomes" id="UP001167796">
    <property type="component" value="Unassembled WGS sequence"/>
</dbReference>
<name>A0ABT9A9H9_9BACT</name>
<sequence>MFYYYTDAPFENRVIRLIRADDGQPGLSDGLLAVLRQTHEKHANVVAFIKDYNNVYHAFRNNEERALWESYLKQYPLLQDDYYQWTRANTEE</sequence>
<proteinExistence type="predicted"/>
<dbReference type="EMBL" id="JAUQSX010000004">
    <property type="protein sequence ID" value="MDO7846495.1"/>
    <property type="molecule type" value="Genomic_DNA"/>
</dbReference>
<gene>
    <name evidence="1" type="ORF">Q5H92_09010</name>
</gene>
<reference evidence="1" key="1">
    <citation type="submission" date="2023-07" db="EMBL/GenBank/DDBJ databases">
        <authorList>
            <person name="Kim M.K."/>
        </authorList>
    </citation>
    <scope>NUCLEOTIDE SEQUENCE</scope>
    <source>
        <strain evidence="1">M29</strain>
    </source>
</reference>
<keyword evidence="2" id="KW-1185">Reference proteome</keyword>
<evidence type="ECO:0000313" key="2">
    <source>
        <dbReference type="Proteomes" id="UP001167796"/>
    </source>
</evidence>
<dbReference type="RefSeq" id="WP_305011183.1">
    <property type="nucleotide sequence ID" value="NZ_JAUQSX010000004.1"/>
</dbReference>
<protein>
    <submittedName>
        <fullName evidence="1">Uncharacterized protein</fullName>
    </submittedName>
</protein>
<evidence type="ECO:0000313" key="1">
    <source>
        <dbReference type="EMBL" id="MDO7846495.1"/>
    </source>
</evidence>